<evidence type="ECO:0000256" key="2">
    <source>
        <dbReference type="ARBA" id="ARBA00022603"/>
    </source>
</evidence>
<dbReference type="Proteomes" id="UP001230188">
    <property type="component" value="Unassembled WGS sequence"/>
</dbReference>
<evidence type="ECO:0000259" key="5">
    <source>
        <dbReference type="Pfam" id="PF13649"/>
    </source>
</evidence>
<keyword evidence="2 4" id="KW-0489">Methyltransferase</keyword>
<dbReference type="EC" id="2.1.1.-" evidence="4"/>
<evidence type="ECO:0000256" key="3">
    <source>
        <dbReference type="ARBA" id="ARBA00022679"/>
    </source>
</evidence>
<evidence type="ECO:0000256" key="1">
    <source>
        <dbReference type="ARBA" id="ARBA00009725"/>
    </source>
</evidence>
<dbReference type="Pfam" id="PF13649">
    <property type="entry name" value="Methyltransf_25"/>
    <property type="match status" value="1"/>
</dbReference>
<proteinExistence type="inferred from homology"/>
<dbReference type="GO" id="GO:0008173">
    <property type="term" value="F:RNA methyltransferase activity"/>
    <property type="evidence" value="ECO:0007669"/>
    <property type="project" value="UniProtKB-ARBA"/>
</dbReference>
<gene>
    <name evidence="6" type="ORF">CTAYLR_002054</name>
</gene>
<dbReference type="EMBL" id="JAQMWT010000040">
    <property type="protein sequence ID" value="KAJ8612870.1"/>
    <property type="molecule type" value="Genomic_DNA"/>
</dbReference>
<dbReference type="Gene3D" id="3.40.50.150">
    <property type="entry name" value="Vaccinia Virus protein VP39"/>
    <property type="match status" value="1"/>
</dbReference>
<evidence type="ECO:0000313" key="6">
    <source>
        <dbReference type="EMBL" id="KAJ8612870.1"/>
    </source>
</evidence>
<comment type="similarity">
    <text evidence="1 4">Belongs to the methyltransferase superfamily. METL family.</text>
</comment>
<dbReference type="PANTHER" id="PTHR22809:SF5">
    <property type="entry name" value="TRNA N(3)-METHYLCYTIDINE METHYLTRANSFERASE METTL6"/>
    <property type="match status" value="1"/>
</dbReference>
<dbReference type="CDD" id="cd02440">
    <property type="entry name" value="AdoMet_MTases"/>
    <property type="match status" value="1"/>
</dbReference>
<feature type="domain" description="Methyltransferase" evidence="5">
    <location>
        <begin position="109"/>
        <end position="198"/>
    </location>
</feature>
<dbReference type="PANTHER" id="PTHR22809">
    <property type="entry name" value="METHYLTRANSFERASE-RELATED"/>
    <property type="match status" value="1"/>
</dbReference>
<accession>A0AAD7UMM5</accession>
<dbReference type="InterPro" id="IPR029063">
    <property type="entry name" value="SAM-dependent_MTases_sf"/>
</dbReference>
<evidence type="ECO:0000256" key="4">
    <source>
        <dbReference type="PIRNR" id="PIRNR037755"/>
    </source>
</evidence>
<dbReference type="AlphaFoldDB" id="A0AAD7UMM5"/>
<evidence type="ECO:0000313" key="7">
    <source>
        <dbReference type="Proteomes" id="UP001230188"/>
    </source>
</evidence>
<dbReference type="GO" id="GO:0008757">
    <property type="term" value="F:S-adenosylmethionine-dependent methyltransferase activity"/>
    <property type="evidence" value="ECO:0007669"/>
    <property type="project" value="UniProtKB-ARBA"/>
</dbReference>
<dbReference type="SUPFAM" id="SSF53335">
    <property type="entry name" value="S-adenosyl-L-methionine-dependent methyltransferases"/>
    <property type="match status" value="1"/>
</dbReference>
<comment type="function">
    <text evidence="4">S-adenosyl-L-methionine-dependent methyltransferase.</text>
</comment>
<dbReference type="GO" id="GO:0032259">
    <property type="term" value="P:methylation"/>
    <property type="evidence" value="ECO:0007669"/>
    <property type="project" value="UniProtKB-KW"/>
</dbReference>
<sequence>MCEELAVLAALYRALQIKKTRLGPPSRMADDGVWARDAWDEAQTHEAAVVVSRQGPYLSEFWVREHERRSRKSWDAFYRRHGTTAYRDRRYVDVVFADALAQAADGTLVELGCGVGNGVAAVAARRLVCLDFSPRAVTMVRERLKDCVARVCDVVADPLGEPDASVACVSCLFVLSALNPDCLPDVVRKITNVLRPGGYVIVRDYGRYDAAQLRFAKGRRLADHWYVKSDGTRCYYFATGDLDALFECTTFEGRATYECQAHKNRATRELRRRVFVQAAYRKL</sequence>
<name>A0AAD7UMM5_9STRA</name>
<reference evidence="6" key="1">
    <citation type="submission" date="2023-01" db="EMBL/GenBank/DDBJ databases">
        <title>Metagenome sequencing of chrysophaentin producing Chrysophaeum taylorii.</title>
        <authorList>
            <person name="Davison J."/>
            <person name="Bewley C."/>
        </authorList>
    </citation>
    <scope>NUCLEOTIDE SEQUENCE</scope>
    <source>
        <strain evidence="6">NIES-1699</strain>
    </source>
</reference>
<keyword evidence="3 4" id="KW-0808">Transferase</keyword>
<dbReference type="PIRSF" id="PIRSF037755">
    <property type="entry name" value="Mettl2_prd"/>
    <property type="match status" value="1"/>
</dbReference>
<dbReference type="InterPro" id="IPR041698">
    <property type="entry name" value="Methyltransf_25"/>
</dbReference>
<organism evidence="6 7">
    <name type="scientific">Chrysophaeum taylorii</name>
    <dbReference type="NCBI Taxonomy" id="2483200"/>
    <lineage>
        <taxon>Eukaryota</taxon>
        <taxon>Sar</taxon>
        <taxon>Stramenopiles</taxon>
        <taxon>Ochrophyta</taxon>
        <taxon>Pelagophyceae</taxon>
        <taxon>Pelagomonadales</taxon>
        <taxon>Pelagomonadaceae</taxon>
        <taxon>Chrysophaeum</taxon>
    </lineage>
</organism>
<protein>
    <recommendedName>
        <fullName evidence="4">tRNA N(3)-methylcytidine methyltransferase</fullName>
        <ecNumber evidence="4">2.1.1.-</ecNumber>
    </recommendedName>
</protein>
<comment type="caution">
    <text evidence="6">The sequence shown here is derived from an EMBL/GenBank/DDBJ whole genome shotgun (WGS) entry which is preliminary data.</text>
</comment>
<dbReference type="InterPro" id="IPR026113">
    <property type="entry name" value="METTL2/6/8-like"/>
</dbReference>
<keyword evidence="7" id="KW-1185">Reference proteome</keyword>